<dbReference type="SUPFAM" id="SSF52540">
    <property type="entry name" value="P-loop containing nucleoside triphosphate hydrolases"/>
    <property type="match status" value="1"/>
</dbReference>
<dbReference type="PATRIC" id="fig|1637645.4.peg.6551"/>
<name>A0A0F5YGB7_9CYAN</name>
<evidence type="ECO:0000313" key="2">
    <source>
        <dbReference type="EMBL" id="KKD37255.1"/>
    </source>
</evidence>
<dbReference type="EMBL" id="LATL02000334">
    <property type="protein sequence ID" value="KKD37255.1"/>
    <property type="molecule type" value="Genomic_DNA"/>
</dbReference>
<gene>
    <name evidence="2" type="ORF">WN50_15365</name>
</gene>
<feature type="domain" description="KAP NTPase" evidence="1">
    <location>
        <begin position="39"/>
        <end position="237"/>
    </location>
</feature>
<dbReference type="OrthoDB" id="477505at2"/>
<dbReference type="Pfam" id="PF07693">
    <property type="entry name" value="KAP_NTPase"/>
    <property type="match status" value="1"/>
</dbReference>
<proteinExistence type="predicted"/>
<dbReference type="InterPro" id="IPR027417">
    <property type="entry name" value="P-loop_NTPase"/>
</dbReference>
<dbReference type="RefSeq" id="WP_046279439.1">
    <property type="nucleotide sequence ID" value="NZ_LATL02000334.1"/>
</dbReference>
<reference evidence="2 3" key="1">
    <citation type="submission" date="2015-06" db="EMBL/GenBank/DDBJ databases">
        <title>Draft genome assembly of filamentous brackish cyanobacterium Limnoraphis robusta strain CS-951.</title>
        <authorList>
            <person name="Willis A."/>
            <person name="Parks M."/>
            <person name="Burford M.A."/>
        </authorList>
    </citation>
    <scope>NUCLEOTIDE SEQUENCE [LARGE SCALE GENOMIC DNA]</scope>
    <source>
        <strain evidence="2 3">CS-951</strain>
    </source>
</reference>
<sequence>MVLNLGKFFRACSPAYRLNMSNPEDRQYYIDFSAVRGSHVIKELRRSITLSADEPTCQLFTGHIGCGKSTELSCLQSELEQLGFHVVYFESSQDLDMADVDISDILLAIAHQVSQSLETSKIRLKPTRFHNLLQGAANLLNADITGIKGKVPIVGDVGLMTEEDKFSLSFGIGEITAKAKDSRDVRALLRQHLEPRVSNIIEAINKELIEPAQKQLRQQGKAGLVVIIDNLDRLDNTPKLSTRSQPEYLFVDRGEQLNKLKCHVIYTIPLILTFSNDKETLSNRFGSPAKLLPMVRVTEKNGEVCQEGIELLQQMVLARAFPELEEEKRVSFATEIFEDLQTLNRLCQVSGGHVRNLLILLSNCIQKDDPPFSRSLIERVISERRNELSKAITPNEWELLKQVTQHKAVRGEDEYQILLRSLFVFEYRDDRQGNWFDINPILADAKELYDD</sequence>
<evidence type="ECO:0000313" key="3">
    <source>
        <dbReference type="Proteomes" id="UP000033607"/>
    </source>
</evidence>
<dbReference type="AlphaFoldDB" id="A0A0F5YGB7"/>
<accession>A0A0F5YGB7</accession>
<dbReference type="InterPro" id="IPR011646">
    <property type="entry name" value="KAP_P-loop"/>
</dbReference>
<comment type="caution">
    <text evidence="2">The sequence shown here is derived from an EMBL/GenBank/DDBJ whole genome shotgun (WGS) entry which is preliminary data.</text>
</comment>
<dbReference type="Gene3D" id="3.40.50.300">
    <property type="entry name" value="P-loop containing nucleotide triphosphate hydrolases"/>
    <property type="match status" value="1"/>
</dbReference>
<protein>
    <submittedName>
        <fullName evidence="2">KAP family P-loop domain-containing protein</fullName>
    </submittedName>
</protein>
<organism evidence="2 3">
    <name type="scientific">Limnoraphis robusta CS-951</name>
    <dbReference type="NCBI Taxonomy" id="1637645"/>
    <lineage>
        <taxon>Bacteria</taxon>
        <taxon>Bacillati</taxon>
        <taxon>Cyanobacteriota</taxon>
        <taxon>Cyanophyceae</taxon>
        <taxon>Oscillatoriophycideae</taxon>
        <taxon>Oscillatoriales</taxon>
        <taxon>Sirenicapillariaceae</taxon>
        <taxon>Limnoraphis</taxon>
    </lineage>
</organism>
<evidence type="ECO:0000259" key="1">
    <source>
        <dbReference type="Pfam" id="PF07693"/>
    </source>
</evidence>
<dbReference type="Proteomes" id="UP000033607">
    <property type="component" value="Unassembled WGS sequence"/>
</dbReference>